<feature type="domain" description="Aldehyde dehydrogenase" evidence="3">
    <location>
        <begin position="13"/>
        <end position="466"/>
    </location>
</feature>
<gene>
    <name evidence="4" type="ORF">VZC37_01760</name>
</gene>
<dbReference type="InterPro" id="IPR016162">
    <property type="entry name" value="Ald_DH_N"/>
</dbReference>
<protein>
    <submittedName>
        <fullName evidence="4">Aldehyde dehydrogenase family protein</fullName>
    </submittedName>
</protein>
<dbReference type="Gene3D" id="3.40.605.10">
    <property type="entry name" value="Aldehyde Dehydrogenase, Chain A, domain 1"/>
    <property type="match status" value="1"/>
</dbReference>
<keyword evidence="2" id="KW-0560">Oxidoreductase</keyword>
<dbReference type="Proteomes" id="UP001347146">
    <property type="component" value="Unassembled WGS sequence"/>
</dbReference>
<accession>A0ABU7M7F0</accession>
<comment type="similarity">
    <text evidence="1">Belongs to the aldehyde dehydrogenase family.</text>
</comment>
<dbReference type="PANTHER" id="PTHR42804:SF1">
    <property type="entry name" value="ALDEHYDE DEHYDROGENASE-RELATED"/>
    <property type="match status" value="1"/>
</dbReference>
<dbReference type="PANTHER" id="PTHR42804">
    <property type="entry name" value="ALDEHYDE DEHYDROGENASE"/>
    <property type="match status" value="1"/>
</dbReference>
<proteinExistence type="inferred from homology"/>
<dbReference type="SUPFAM" id="SSF53720">
    <property type="entry name" value="ALDH-like"/>
    <property type="match status" value="1"/>
</dbReference>
<dbReference type="Pfam" id="PF00171">
    <property type="entry name" value="Aldedh"/>
    <property type="match status" value="1"/>
</dbReference>
<keyword evidence="5" id="KW-1185">Reference proteome</keyword>
<dbReference type="InterPro" id="IPR016161">
    <property type="entry name" value="Ald_DH/histidinol_DH"/>
</dbReference>
<reference evidence="4 5" key="1">
    <citation type="submission" date="2024-01" db="EMBL/GenBank/DDBJ databases">
        <title>Draft genome sequence of Gordonia sp. LSe1-13.</title>
        <authorList>
            <person name="Suphannarot A."/>
            <person name="Mingma R."/>
        </authorList>
    </citation>
    <scope>NUCLEOTIDE SEQUENCE [LARGE SCALE GENOMIC DNA]</scope>
    <source>
        <strain evidence="4 5">LSe1-13</strain>
    </source>
</reference>
<dbReference type="RefSeq" id="WP_330430698.1">
    <property type="nucleotide sequence ID" value="NZ_JAZDUF010000001.1"/>
</dbReference>
<dbReference type="CDD" id="cd07138">
    <property type="entry name" value="ALDH_CddD_SSP0762"/>
    <property type="match status" value="1"/>
</dbReference>
<evidence type="ECO:0000259" key="3">
    <source>
        <dbReference type="Pfam" id="PF00171"/>
    </source>
</evidence>
<evidence type="ECO:0000256" key="2">
    <source>
        <dbReference type="ARBA" id="ARBA00023002"/>
    </source>
</evidence>
<evidence type="ECO:0000313" key="4">
    <source>
        <dbReference type="EMBL" id="MEE3849040.1"/>
    </source>
</evidence>
<dbReference type="InterPro" id="IPR015590">
    <property type="entry name" value="Aldehyde_DH_dom"/>
</dbReference>
<dbReference type="InterPro" id="IPR016163">
    <property type="entry name" value="Ald_DH_C"/>
</dbReference>
<organism evidence="4 5">
    <name type="scientific">Gordonia sesuvii</name>
    <dbReference type="NCBI Taxonomy" id="3116777"/>
    <lineage>
        <taxon>Bacteria</taxon>
        <taxon>Bacillati</taxon>
        <taxon>Actinomycetota</taxon>
        <taxon>Actinomycetes</taxon>
        <taxon>Mycobacteriales</taxon>
        <taxon>Gordoniaceae</taxon>
        <taxon>Gordonia</taxon>
    </lineage>
</organism>
<comment type="caution">
    <text evidence="4">The sequence shown here is derived from an EMBL/GenBank/DDBJ whole genome shotgun (WGS) entry which is preliminary data.</text>
</comment>
<evidence type="ECO:0000256" key="1">
    <source>
        <dbReference type="ARBA" id="ARBA00009986"/>
    </source>
</evidence>
<sequence>MREYRTFFIDGQWVSPAQSDTFDVINPATEERCGVVSIGSAADVDKAVAAARKAFATWSTSSIADRIELLQNISAEYQNRSADLGAALSEEMGAPASLAGGFQIGLGAGHLGTVIEALSSYPFEEQLGESLVVREPIGVCALITPWNWPMNQIAVKVFPALATGCTMVLKPSERSPFTGQVFTEILEAAGVPAGVFNMIQGDGPSVGVPLSGHPDVDMVSFTGSTRAGIEIAKNAAAGVKRVTQELGGKGPNIVLDDADFAANVGKGVVTMMLNSGQTCSAPSRMLVPANRMEEAIAAAKEAAPSVTVGDPAGDFSIGPVVSKSQFDKIQTLIEQGIADGATLVAGGPGRPEGLDKGYYVQPTVFADVKNDMTIAREEIFGPVLTIIGYDTIDHAIEIANDTDYGLAGFVAGADLDQARAVARRIRAGSVAINDAFDFHAPFGGYKKSGNGREWGAFGFDDYVEVKGILGYSPGDGAEQ</sequence>
<dbReference type="EMBL" id="JAZDUF010000001">
    <property type="protein sequence ID" value="MEE3849040.1"/>
    <property type="molecule type" value="Genomic_DNA"/>
</dbReference>
<dbReference type="Gene3D" id="3.40.309.10">
    <property type="entry name" value="Aldehyde Dehydrogenase, Chain A, domain 2"/>
    <property type="match status" value="1"/>
</dbReference>
<name>A0ABU7M7F0_9ACTN</name>
<evidence type="ECO:0000313" key="5">
    <source>
        <dbReference type="Proteomes" id="UP001347146"/>
    </source>
</evidence>